<evidence type="ECO:0000256" key="9">
    <source>
        <dbReference type="ARBA" id="ARBA00022989"/>
    </source>
</evidence>
<evidence type="ECO:0000256" key="3">
    <source>
        <dbReference type="ARBA" id="ARBA00010441"/>
    </source>
</evidence>
<keyword evidence="6" id="KW-0444">Lipid biosynthesis</keyword>
<evidence type="ECO:0000256" key="1">
    <source>
        <dbReference type="ARBA" id="ARBA00000287"/>
    </source>
</evidence>
<keyword evidence="12" id="KW-0594">Phospholipid biosynthesis</keyword>
<feature type="transmembrane region" description="Helical" evidence="16">
    <location>
        <begin position="90"/>
        <end position="111"/>
    </location>
</feature>
<keyword evidence="7 15" id="KW-0808">Transferase</keyword>
<evidence type="ECO:0000256" key="16">
    <source>
        <dbReference type="SAM" id="Phobius"/>
    </source>
</evidence>
<organism evidence="17 18">
    <name type="scientific">Ottowia flava</name>
    <dbReference type="NCBI Taxonomy" id="2675430"/>
    <lineage>
        <taxon>Bacteria</taxon>
        <taxon>Pseudomonadati</taxon>
        <taxon>Pseudomonadota</taxon>
        <taxon>Betaproteobacteria</taxon>
        <taxon>Burkholderiales</taxon>
        <taxon>Comamonadaceae</taxon>
        <taxon>Ottowia</taxon>
    </lineage>
</organism>
<evidence type="ECO:0000256" key="2">
    <source>
        <dbReference type="ARBA" id="ARBA00004127"/>
    </source>
</evidence>
<evidence type="ECO:0000256" key="11">
    <source>
        <dbReference type="ARBA" id="ARBA00023136"/>
    </source>
</evidence>
<dbReference type="InterPro" id="IPR000462">
    <property type="entry name" value="CDP-OH_P_trans"/>
</dbReference>
<dbReference type="EC" id="2.7.8.8" evidence="4"/>
<proteinExistence type="inferred from homology"/>
<accession>A0ABW4KR29</accession>
<evidence type="ECO:0000256" key="8">
    <source>
        <dbReference type="ARBA" id="ARBA00022692"/>
    </source>
</evidence>
<evidence type="ECO:0000256" key="7">
    <source>
        <dbReference type="ARBA" id="ARBA00022679"/>
    </source>
</evidence>
<dbReference type="InterPro" id="IPR043130">
    <property type="entry name" value="CDP-OH_PTrfase_TM_dom"/>
</dbReference>
<evidence type="ECO:0000313" key="17">
    <source>
        <dbReference type="EMBL" id="MFD1710254.1"/>
    </source>
</evidence>
<keyword evidence="9 16" id="KW-1133">Transmembrane helix</keyword>
<gene>
    <name evidence="17" type="primary">pssA</name>
    <name evidence="17" type="ORF">ACFSF0_06535</name>
</gene>
<dbReference type="GO" id="GO:0003882">
    <property type="term" value="F:CDP-diacylglycerol-serine O-phosphatidyltransferase activity"/>
    <property type="evidence" value="ECO:0007669"/>
    <property type="project" value="UniProtKB-EC"/>
</dbReference>
<dbReference type="RefSeq" id="WP_147912009.1">
    <property type="nucleotide sequence ID" value="NZ_JBHUEJ010000015.1"/>
</dbReference>
<evidence type="ECO:0000256" key="12">
    <source>
        <dbReference type="ARBA" id="ARBA00023209"/>
    </source>
</evidence>
<keyword evidence="13" id="KW-1208">Phospholipid metabolism</keyword>
<comment type="catalytic activity">
    <reaction evidence="1">
        <text>a CDP-1,2-diacyl-sn-glycerol + L-serine = a 1,2-diacyl-sn-glycero-3-phospho-L-serine + CMP + H(+)</text>
        <dbReference type="Rhea" id="RHEA:16913"/>
        <dbReference type="ChEBI" id="CHEBI:15378"/>
        <dbReference type="ChEBI" id="CHEBI:33384"/>
        <dbReference type="ChEBI" id="CHEBI:57262"/>
        <dbReference type="ChEBI" id="CHEBI:58332"/>
        <dbReference type="ChEBI" id="CHEBI:60377"/>
        <dbReference type="EC" id="2.7.8.8"/>
    </reaction>
</comment>
<evidence type="ECO:0000256" key="5">
    <source>
        <dbReference type="ARBA" id="ARBA00017171"/>
    </source>
</evidence>
<evidence type="ECO:0000256" key="6">
    <source>
        <dbReference type="ARBA" id="ARBA00022516"/>
    </source>
</evidence>
<dbReference type="Gene3D" id="1.20.120.1760">
    <property type="match status" value="1"/>
</dbReference>
<dbReference type="Pfam" id="PF01066">
    <property type="entry name" value="CDP-OH_P_transf"/>
    <property type="match status" value="1"/>
</dbReference>
<name>A0ABW4KR29_9BURK</name>
<dbReference type="InterPro" id="IPR050324">
    <property type="entry name" value="CDP-alcohol_PTase-I"/>
</dbReference>
<protein>
    <recommendedName>
        <fullName evidence="5">CDP-diacylglycerol--serine O-phosphatidyltransferase</fullName>
        <ecNumber evidence="4">2.7.8.8</ecNumber>
    </recommendedName>
    <alternativeName>
        <fullName evidence="14">Phosphatidylserine synthase</fullName>
    </alternativeName>
</protein>
<dbReference type="InterPro" id="IPR004533">
    <property type="entry name" value="CDP-diaglyc--ser_O-PTrfase"/>
</dbReference>
<dbReference type="InterPro" id="IPR048254">
    <property type="entry name" value="CDP_ALCOHOL_P_TRANSF_CS"/>
</dbReference>
<dbReference type="Proteomes" id="UP001597304">
    <property type="component" value="Unassembled WGS sequence"/>
</dbReference>
<evidence type="ECO:0000256" key="13">
    <source>
        <dbReference type="ARBA" id="ARBA00023264"/>
    </source>
</evidence>
<dbReference type="PROSITE" id="PS00379">
    <property type="entry name" value="CDP_ALCOHOL_P_TRANSF"/>
    <property type="match status" value="1"/>
</dbReference>
<feature type="transmembrane region" description="Helical" evidence="16">
    <location>
        <begin position="53"/>
        <end position="69"/>
    </location>
</feature>
<dbReference type="NCBIfam" id="TIGR00473">
    <property type="entry name" value="pssA"/>
    <property type="match status" value="1"/>
</dbReference>
<reference evidence="18" key="1">
    <citation type="journal article" date="2019" name="Int. J. Syst. Evol. Microbiol.">
        <title>The Global Catalogue of Microorganisms (GCM) 10K type strain sequencing project: providing services to taxonomists for standard genome sequencing and annotation.</title>
        <authorList>
            <consortium name="The Broad Institute Genomics Platform"/>
            <consortium name="The Broad Institute Genome Sequencing Center for Infectious Disease"/>
            <person name="Wu L."/>
            <person name="Ma J."/>
        </authorList>
    </citation>
    <scope>NUCLEOTIDE SEQUENCE [LARGE SCALE GENOMIC DNA]</scope>
    <source>
        <strain evidence="18">LMG 29247</strain>
    </source>
</reference>
<sequence length="212" mass="22909">MSDPNTPAHKPKPFSMIREFHLADWFTLGNAVCGVGAMFAIITYIQVGSVQHIYYACALVVAALVFDIFDGRVARWRQKSSLLGRELDSLADVISFGVAPALIAYGCGMQGLWDRVVLGFFVACGVSRLARFNVTAEALSDGGDKVKYFEGTPIPTSILLVLLLWVAAAMGAIGPNLWGGSVRIAGFTLHPLVLLYALSGSLMISRIRLPKF</sequence>
<feature type="transmembrane region" description="Helical" evidence="16">
    <location>
        <begin position="184"/>
        <end position="204"/>
    </location>
</feature>
<keyword evidence="10" id="KW-0443">Lipid metabolism</keyword>
<dbReference type="PANTHER" id="PTHR14269">
    <property type="entry name" value="CDP-DIACYLGLYCEROL--GLYCEROL-3-PHOSPHATE 3-PHOSPHATIDYLTRANSFERASE-RELATED"/>
    <property type="match status" value="1"/>
</dbReference>
<evidence type="ECO:0000256" key="10">
    <source>
        <dbReference type="ARBA" id="ARBA00023098"/>
    </source>
</evidence>
<dbReference type="EMBL" id="JBHUEJ010000015">
    <property type="protein sequence ID" value="MFD1710254.1"/>
    <property type="molecule type" value="Genomic_DNA"/>
</dbReference>
<feature type="transmembrane region" description="Helical" evidence="16">
    <location>
        <begin position="25"/>
        <end position="47"/>
    </location>
</feature>
<keyword evidence="18" id="KW-1185">Reference proteome</keyword>
<evidence type="ECO:0000256" key="15">
    <source>
        <dbReference type="RuleBase" id="RU003750"/>
    </source>
</evidence>
<feature type="transmembrane region" description="Helical" evidence="16">
    <location>
        <begin position="157"/>
        <end position="178"/>
    </location>
</feature>
<keyword evidence="8 16" id="KW-0812">Transmembrane</keyword>
<comment type="similarity">
    <text evidence="3 15">Belongs to the CDP-alcohol phosphatidyltransferase class-I family.</text>
</comment>
<dbReference type="PANTHER" id="PTHR14269:SF61">
    <property type="entry name" value="CDP-DIACYLGLYCEROL--SERINE O-PHOSPHATIDYLTRANSFERASE"/>
    <property type="match status" value="1"/>
</dbReference>
<evidence type="ECO:0000313" key="18">
    <source>
        <dbReference type="Proteomes" id="UP001597304"/>
    </source>
</evidence>
<comment type="caution">
    <text evidence="17">The sequence shown here is derived from an EMBL/GenBank/DDBJ whole genome shotgun (WGS) entry which is preliminary data.</text>
</comment>
<evidence type="ECO:0000256" key="14">
    <source>
        <dbReference type="ARBA" id="ARBA00032361"/>
    </source>
</evidence>
<comment type="subcellular location">
    <subcellularLocation>
        <location evidence="2">Endomembrane system</location>
        <topology evidence="2">Multi-pass membrane protein</topology>
    </subcellularLocation>
</comment>
<evidence type="ECO:0000256" key="4">
    <source>
        <dbReference type="ARBA" id="ARBA00013174"/>
    </source>
</evidence>
<keyword evidence="11 16" id="KW-0472">Membrane</keyword>